<protein>
    <recommendedName>
        <fullName evidence="5">DUF453-domain-containing protein</fullName>
    </recommendedName>
</protein>
<dbReference type="Pfam" id="PF04303">
    <property type="entry name" value="PrpF"/>
    <property type="match status" value="1"/>
</dbReference>
<accession>A0ABP1EAV9</accession>
<evidence type="ECO:0000256" key="1">
    <source>
        <dbReference type="ARBA" id="ARBA00007673"/>
    </source>
</evidence>
<dbReference type="PANTHER" id="PTHR43709:SF2">
    <property type="entry name" value="DUF453 DOMAIN PROTEIN (AFU_ORTHOLOGUE AFUA_6G00360)"/>
    <property type="match status" value="1"/>
</dbReference>
<organism evidence="3 4">
    <name type="scientific">Somion occarium</name>
    <dbReference type="NCBI Taxonomy" id="3059160"/>
    <lineage>
        <taxon>Eukaryota</taxon>
        <taxon>Fungi</taxon>
        <taxon>Dikarya</taxon>
        <taxon>Basidiomycota</taxon>
        <taxon>Agaricomycotina</taxon>
        <taxon>Agaricomycetes</taxon>
        <taxon>Polyporales</taxon>
        <taxon>Cerrenaceae</taxon>
        <taxon>Somion</taxon>
    </lineage>
</organism>
<dbReference type="SUPFAM" id="SSF54506">
    <property type="entry name" value="Diaminopimelate epimerase-like"/>
    <property type="match status" value="2"/>
</dbReference>
<dbReference type="Gene3D" id="3.10.310.10">
    <property type="entry name" value="Diaminopimelate Epimerase, Chain A, domain 1"/>
    <property type="match status" value="2"/>
</dbReference>
<gene>
    <name evidence="3" type="ORF">GFSPODELE1_LOCUS11067</name>
</gene>
<evidence type="ECO:0008006" key="5">
    <source>
        <dbReference type="Google" id="ProtNLM"/>
    </source>
</evidence>
<evidence type="ECO:0000313" key="3">
    <source>
        <dbReference type="EMBL" id="CAL1717155.1"/>
    </source>
</evidence>
<evidence type="ECO:0000313" key="4">
    <source>
        <dbReference type="Proteomes" id="UP001497453"/>
    </source>
</evidence>
<proteinExistence type="inferred from homology"/>
<dbReference type="PANTHER" id="PTHR43709">
    <property type="entry name" value="ACONITATE ISOMERASE-RELATED"/>
    <property type="match status" value="1"/>
</dbReference>
<dbReference type="InterPro" id="IPR007400">
    <property type="entry name" value="PrpF-like"/>
</dbReference>
<keyword evidence="4" id="KW-1185">Reference proteome</keyword>
<dbReference type="Proteomes" id="UP001497453">
    <property type="component" value="Chromosome 9"/>
</dbReference>
<sequence length="419" mass="44211">MLVFPRVGTGFTPQTLLKTCKRFSSRIHSASNPLPASFLRGGTSKGVFLNQADLPRDHAQWTPVFLGIMGSPDAEYGRQLNGMGGGVSSLSKICVVGRPSDEQKSRGIDVTYTFAQIGIRDSVVDYSGNCGNLSSMIGVFALDEGLCVPRINDDAQPLTTTIRSFNTNTNKIIDTTFPVSDTEGSVTALLDLPQSSIAGVPGKASQIILDFVKPGGARTGKLLPSGDPITNVSLTLGGVPKTVPVSLVDATNPTVFVTSEDLCDVLGLQKSASIDFTDSEVLETMEEIRKGGAIMMGLDPTAQAQPKFAALSAPSEGEIADGVDIVVRALSMGVPHKAVPMTVGLCLGVACNLAHTNAWYIVRKSRRGDSESRAGNPLITIKHPGGLVDVGAEISTDGEVLSAKVVRTGRRLMKGLVWW</sequence>
<comment type="similarity">
    <text evidence="1">Belongs to the PrpF family.</text>
</comment>
<evidence type="ECO:0000256" key="2">
    <source>
        <dbReference type="ARBA" id="ARBA00023235"/>
    </source>
</evidence>
<reference evidence="4" key="1">
    <citation type="submission" date="2024-04" db="EMBL/GenBank/DDBJ databases">
        <authorList>
            <person name="Shaw F."/>
            <person name="Minotto A."/>
        </authorList>
    </citation>
    <scope>NUCLEOTIDE SEQUENCE [LARGE SCALE GENOMIC DNA]</scope>
</reference>
<dbReference type="EMBL" id="OZ037952">
    <property type="protein sequence ID" value="CAL1717155.1"/>
    <property type="molecule type" value="Genomic_DNA"/>
</dbReference>
<name>A0ABP1EAV9_9APHY</name>
<keyword evidence="2" id="KW-0413">Isomerase</keyword>